<feature type="domain" description="BLUF" evidence="2">
    <location>
        <begin position="4"/>
        <end position="99"/>
    </location>
</feature>
<dbReference type="PROSITE" id="PS50925">
    <property type="entry name" value="BLUF"/>
    <property type="match status" value="1"/>
</dbReference>
<dbReference type="SMART" id="SM01034">
    <property type="entry name" value="BLUF"/>
    <property type="match status" value="1"/>
</dbReference>
<gene>
    <name evidence="3" type="ORF">NBEOAGPD_4811</name>
</gene>
<comment type="caution">
    <text evidence="3">The sequence shown here is derived from an EMBL/GenBank/DDBJ whole genome shotgun (WGS) entry which is preliminary data.</text>
</comment>
<dbReference type="Gene3D" id="3.30.70.100">
    <property type="match status" value="1"/>
</dbReference>
<dbReference type="SUPFAM" id="SSF54975">
    <property type="entry name" value="Acylphosphatase/BLUF domain-like"/>
    <property type="match status" value="1"/>
</dbReference>
<name>A0AA37MGF4_9HYPH</name>
<protein>
    <recommendedName>
        <fullName evidence="2">BLUF domain-containing protein</fullName>
    </recommendedName>
</protein>
<dbReference type="AlphaFoldDB" id="A0AA37MGF4"/>
<dbReference type="Pfam" id="PF04940">
    <property type="entry name" value="BLUF"/>
    <property type="match status" value="1"/>
</dbReference>
<dbReference type="GO" id="GO:0009882">
    <property type="term" value="F:blue light photoreceptor activity"/>
    <property type="evidence" value="ECO:0007669"/>
    <property type="project" value="InterPro"/>
</dbReference>
<accession>A0AA37MGF4</accession>
<proteinExistence type="predicted"/>
<reference evidence="3" key="2">
    <citation type="submission" date="2021-08" db="EMBL/GenBank/DDBJ databases">
        <authorList>
            <person name="Tani A."/>
            <person name="Ola A."/>
            <person name="Ogura Y."/>
            <person name="Katsura K."/>
            <person name="Hayashi T."/>
        </authorList>
    </citation>
    <scope>NUCLEOTIDE SEQUENCE</scope>
    <source>
        <strain evidence="3">NBRC 103626</strain>
    </source>
</reference>
<dbReference type="EMBL" id="BPQM01000144">
    <property type="protein sequence ID" value="GJD81558.1"/>
    <property type="molecule type" value="Genomic_DNA"/>
</dbReference>
<dbReference type="GO" id="GO:0071949">
    <property type="term" value="F:FAD binding"/>
    <property type="evidence" value="ECO:0007669"/>
    <property type="project" value="InterPro"/>
</dbReference>
<dbReference type="InterPro" id="IPR007024">
    <property type="entry name" value="BLUF_domain"/>
</dbReference>
<keyword evidence="4" id="KW-1185">Reference proteome</keyword>
<dbReference type="Proteomes" id="UP001055108">
    <property type="component" value="Unassembled WGS sequence"/>
</dbReference>
<reference evidence="3" key="1">
    <citation type="journal article" date="2016" name="Front. Microbiol.">
        <title>Genome Sequence of the Piezophilic, Mesophilic Sulfate-Reducing Bacterium Desulfovibrio indicus J2T.</title>
        <authorList>
            <person name="Cao J."/>
            <person name="Maignien L."/>
            <person name="Shao Z."/>
            <person name="Alain K."/>
            <person name="Jebbar M."/>
        </authorList>
    </citation>
    <scope>NUCLEOTIDE SEQUENCE</scope>
    <source>
        <strain evidence="3">NBRC 103626</strain>
    </source>
</reference>
<evidence type="ECO:0000259" key="2">
    <source>
        <dbReference type="PROSITE" id="PS50925"/>
    </source>
</evidence>
<organism evidence="3 4">
    <name type="scientific">Methylobacterium gregans</name>
    <dbReference type="NCBI Taxonomy" id="374424"/>
    <lineage>
        <taxon>Bacteria</taxon>
        <taxon>Pseudomonadati</taxon>
        <taxon>Pseudomonadota</taxon>
        <taxon>Alphaproteobacteria</taxon>
        <taxon>Hyphomicrobiales</taxon>
        <taxon>Methylobacteriaceae</taxon>
        <taxon>Methylobacterium</taxon>
    </lineage>
</organism>
<dbReference type="RefSeq" id="WP_238306788.1">
    <property type="nucleotide sequence ID" value="NZ_BPQM01000144.1"/>
</dbReference>
<evidence type="ECO:0000256" key="1">
    <source>
        <dbReference type="SAM" id="MobiDB-lite"/>
    </source>
</evidence>
<feature type="region of interest" description="Disordered" evidence="1">
    <location>
        <begin position="174"/>
        <end position="201"/>
    </location>
</feature>
<evidence type="ECO:0000313" key="3">
    <source>
        <dbReference type="EMBL" id="GJD81558.1"/>
    </source>
</evidence>
<sequence>MSDLYRLVYASKNLLQGSEAEIAEAVSQILAASQRNNAAVGVTGALMFNAGAFAQVLEGPQDGVEATFERIQCDPRHGDVTVLQCGVVESRTFANWSMAFVGQSRAGRARWEGIAAASGFDLTRLDGDAVFAMLHGLVLEEEGLAPPSATPSEPAGSPDRAPQVMDVERVRAELPQLGRPPQARHEAGRDPVGGQAVGHRPPKDEIVHAAEPDTALTVLRTALAQERQRTTDLRNELDAARIALALQQEQSRTMRQERDLWAKRAQLLATAMSQEAGSVAEGLLSLEAHGPTTGEPGDRNAALRAIA</sequence>
<dbReference type="InterPro" id="IPR036046">
    <property type="entry name" value="Acylphosphatase-like_dom_sf"/>
</dbReference>
<evidence type="ECO:0000313" key="4">
    <source>
        <dbReference type="Proteomes" id="UP001055108"/>
    </source>
</evidence>